<keyword evidence="2" id="KW-1185">Reference proteome</keyword>
<name>A0ACC2EVZ8_DIPCM</name>
<protein>
    <submittedName>
        <fullName evidence="1">Uncharacterized protein</fullName>
    </submittedName>
</protein>
<dbReference type="EMBL" id="CM055092">
    <property type="protein sequence ID" value="KAJ7570631.1"/>
    <property type="molecule type" value="Genomic_DNA"/>
</dbReference>
<evidence type="ECO:0000313" key="2">
    <source>
        <dbReference type="Proteomes" id="UP001162992"/>
    </source>
</evidence>
<comment type="caution">
    <text evidence="1">The sequence shown here is derived from an EMBL/GenBank/DDBJ whole genome shotgun (WGS) entry which is preliminary data.</text>
</comment>
<gene>
    <name evidence="1" type="ORF">O6H91_01G129300</name>
</gene>
<organism evidence="1 2">
    <name type="scientific">Diphasiastrum complanatum</name>
    <name type="common">Issler's clubmoss</name>
    <name type="synonym">Lycopodium complanatum</name>
    <dbReference type="NCBI Taxonomy" id="34168"/>
    <lineage>
        <taxon>Eukaryota</taxon>
        <taxon>Viridiplantae</taxon>
        <taxon>Streptophyta</taxon>
        <taxon>Embryophyta</taxon>
        <taxon>Tracheophyta</taxon>
        <taxon>Lycopodiopsida</taxon>
        <taxon>Lycopodiales</taxon>
        <taxon>Lycopodiaceae</taxon>
        <taxon>Lycopodioideae</taxon>
        <taxon>Diphasiastrum</taxon>
    </lineage>
</organism>
<dbReference type="Proteomes" id="UP001162992">
    <property type="component" value="Chromosome 1"/>
</dbReference>
<evidence type="ECO:0000313" key="1">
    <source>
        <dbReference type="EMBL" id="KAJ7570631.1"/>
    </source>
</evidence>
<reference evidence="2" key="1">
    <citation type="journal article" date="2024" name="Proc. Natl. Acad. Sci. U.S.A.">
        <title>Extraordinary preservation of gene collinearity over three hundred million years revealed in homosporous lycophytes.</title>
        <authorList>
            <person name="Li C."/>
            <person name="Wickell D."/>
            <person name="Kuo L.Y."/>
            <person name="Chen X."/>
            <person name="Nie B."/>
            <person name="Liao X."/>
            <person name="Peng D."/>
            <person name="Ji J."/>
            <person name="Jenkins J."/>
            <person name="Williams M."/>
            <person name="Shu S."/>
            <person name="Plott C."/>
            <person name="Barry K."/>
            <person name="Rajasekar S."/>
            <person name="Grimwood J."/>
            <person name="Han X."/>
            <person name="Sun S."/>
            <person name="Hou Z."/>
            <person name="He W."/>
            <person name="Dai G."/>
            <person name="Sun C."/>
            <person name="Schmutz J."/>
            <person name="Leebens-Mack J.H."/>
            <person name="Li F.W."/>
            <person name="Wang L."/>
        </authorList>
    </citation>
    <scope>NUCLEOTIDE SEQUENCE [LARGE SCALE GENOMIC DNA]</scope>
    <source>
        <strain evidence="2">cv. PW_Plant_1</strain>
    </source>
</reference>
<accession>A0ACC2EVZ8</accession>
<sequence>MAKQGFEEDESEARDAEKALEKEGWRLSPDAPYTILQNLPQETRSGGNRRGHPLEQRLRETALDLDLKDIGARCIPEAQALRQMHCLRGALVLQIASIANICESKATSASRSKNRLLRMQLSDGHTSVPAIEYHHIPSLSLDIPPGTKVLFFMKVRISDAAVHSGVLFLEENVVCVLGGHVQTLYDAWEIEHRYSGLARATMKGSLPEGGAGPPPFRGLSVSSLDNASNGPHKVSKLEEKSTETHSNIGSQHIRADITNQSGSSHYNQKPIALKVRPGSEPYRPRMSHDIVKDQDVADGKGQVKESHLKSSHKMCSSSQSIDGGPRVTENRAELSSTSQVIRVVDPTVLKNAQSDAAEGKSSKRYLEERIDVVESVRAQNTENLPVQNRMAAQKLLERKIQIDPCFGGRGENRGRGRRGGRRAGKERMEDQTVFTLDEWEARQRAASASLDTAAYSRGQSIELSDEALARKLQQELDLESDQATESEQLRLSMFKFPSEQIENSSRERIRGRRGGRRQRF</sequence>
<proteinExistence type="predicted"/>